<comment type="caution">
    <text evidence="2">The sequence shown here is derived from an EMBL/GenBank/DDBJ whole genome shotgun (WGS) entry which is preliminary data.</text>
</comment>
<sequence length="28" mass="3012">MSKVTAYGAPSTKAFKMGTISQSHEQEP</sequence>
<evidence type="ECO:0000313" key="2">
    <source>
        <dbReference type="EMBL" id="CAF4833062.1"/>
    </source>
</evidence>
<evidence type="ECO:0000313" key="3">
    <source>
        <dbReference type="Proteomes" id="UP000663848"/>
    </source>
</evidence>
<feature type="region of interest" description="Disordered" evidence="1">
    <location>
        <begin position="1"/>
        <end position="28"/>
    </location>
</feature>
<dbReference type="Proteomes" id="UP000663848">
    <property type="component" value="Unassembled WGS sequence"/>
</dbReference>
<feature type="compositionally biased region" description="Polar residues" evidence="1">
    <location>
        <begin position="19"/>
        <end position="28"/>
    </location>
</feature>
<proteinExistence type="predicted"/>
<reference evidence="2" key="1">
    <citation type="submission" date="2021-02" db="EMBL/GenBank/DDBJ databases">
        <authorList>
            <person name="Nowell W R."/>
        </authorList>
    </citation>
    <scope>NUCLEOTIDE SEQUENCE</scope>
</reference>
<protein>
    <submittedName>
        <fullName evidence="2">Uncharacterized protein</fullName>
    </submittedName>
</protein>
<name>A0A821QYT7_9BILA</name>
<accession>A0A821QYT7</accession>
<dbReference type="AlphaFoldDB" id="A0A821QYT7"/>
<gene>
    <name evidence="2" type="ORF">QYT958_LOCUS25885</name>
</gene>
<evidence type="ECO:0000256" key="1">
    <source>
        <dbReference type="SAM" id="MobiDB-lite"/>
    </source>
</evidence>
<dbReference type="EMBL" id="CAJOBR010005977">
    <property type="protein sequence ID" value="CAF4833062.1"/>
    <property type="molecule type" value="Genomic_DNA"/>
</dbReference>
<feature type="non-terminal residue" evidence="2">
    <location>
        <position position="28"/>
    </location>
</feature>
<organism evidence="2 3">
    <name type="scientific">Rotaria socialis</name>
    <dbReference type="NCBI Taxonomy" id="392032"/>
    <lineage>
        <taxon>Eukaryota</taxon>
        <taxon>Metazoa</taxon>
        <taxon>Spiralia</taxon>
        <taxon>Gnathifera</taxon>
        <taxon>Rotifera</taxon>
        <taxon>Eurotatoria</taxon>
        <taxon>Bdelloidea</taxon>
        <taxon>Philodinida</taxon>
        <taxon>Philodinidae</taxon>
        <taxon>Rotaria</taxon>
    </lineage>
</organism>